<evidence type="ECO:0000259" key="2">
    <source>
        <dbReference type="Pfam" id="PF05548"/>
    </source>
</evidence>
<feature type="region of interest" description="Disordered" evidence="1">
    <location>
        <begin position="1"/>
        <end position="50"/>
    </location>
</feature>
<feature type="compositionally biased region" description="Polar residues" evidence="1">
    <location>
        <begin position="31"/>
        <end position="41"/>
    </location>
</feature>
<gene>
    <name evidence="3" type="ORF">ACHAWU_007381</name>
</gene>
<dbReference type="Pfam" id="PF05548">
    <property type="entry name" value="Peptidase_M11"/>
    <property type="match status" value="1"/>
</dbReference>
<evidence type="ECO:0000313" key="3">
    <source>
        <dbReference type="EMBL" id="KAL3761422.1"/>
    </source>
</evidence>
<keyword evidence="4" id="KW-1185">Reference proteome</keyword>
<evidence type="ECO:0000313" key="4">
    <source>
        <dbReference type="Proteomes" id="UP001530293"/>
    </source>
</evidence>
<organism evidence="3 4">
    <name type="scientific">Discostella pseudostelligera</name>
    <dbReference type="NCBI Taxonomy" id="259834"/>
    <lineage>
        <taxon>Eukaryota</taxon>
        <taxon>Sar</taxon>
        <taxon>Stramenopiles</taxon>
        <taxon>Ochrophyta</taxon>
        <taxon>Bacillariophyta</taxon>
        <taxon>Coscinodiscophyceae</taxon>
        <taxon>Thalassiosirophycidae</taxon>
        <taxon>Stephanodiscales</taxon>
        <taxon>Stephanodiscaceae</taxon>
        <taxon>Discostella</taxon>
    </lineage>
</organism>
<evidence type="ECO:0000256" key="1">
    <source>
        <dbReference type="SAM" id="MobiDB-lite"/>
    </source>
</evidence>
<name>A0ABD3MGY7_9STRA</name>
<dbReference type="InterPro" id="IPR008752">
    <property type="entry name" value="Peptidase_M11"/>
</dbReference>
<dbReference type="SUPFAM" id="SSF55486">
    <property type="entry name" value="Metalloproteases ('zincins'), catalytic domain"/>
    <property type="match status" value="1"/>
</dbReference>
<comment type="caution">
    <text evidence="3">The sequence shown here is derived from an EMBL/GenBank/DDBJ whole genome shotgun (WGS) entry which is preliminary data.</text>
</comment>
<dbReference type="Proteomes" id="UP001530293">
    <property type="component" value="Unassembled WGS sequence"/>
</dbReference>
<sequence length="269" mass="28533">MMPSPNEPPNNNATWPHFNPAGRSKVEREQSSSCASCSPMDNTAMRPSLASPTTSLATELIISNLKSQYAACSANKLIIDKAPDRSMTSNPNDGTTAISNGVVDIKVALAVAPGSDGNIINAVTTKINSVFGVTSPNQLANHVMYCLPSGTMNGIAYAYINSWNSVYSNEWCIVSAQMHEIGHNLGYADSNEGGASYADQAGMMGYSYGQDDGPTMCFNAAKSWQTQWYVSKSTTVHPSAGTCYEGKLYGVADFSNAASTINCGACEDR</sequence>
<accession>A0ABD3MGY7</accession>
<dbReference type="AlphaFoldDB" id="A0ABD3MGY7"/>
<reference evidence="3 4" key="1">
    <citation type="submission" date="2024-10" db="EMBL/GenBank/DDBJ databases">
        <title>Updated reference genomes for cyclostephanoid diatoms.</title>
        <authorList>
            <person name="Roberts W.R."/>
            <person name="Alverson A.J."/>
        </authorList>
    </citation>
    <scope>NUCLEOTIDE SEQUENCE [LARGE SCALE GENOMIC DNA]</scope>
    <source>
        <strain evidence="3 4">AJA232-27</strain>
    </source>
</reference>
<proteinExistence type="predicted"/>
<protein>
    <recommendedName>
        <fullName evidence="2">Peptidase M11 gametolysin domain-containing protein</fullName>
    </recommendedName>
</protein>
<dbReference type="EMBL" id="JALLBG020000150">
    <property type="protein sequence ID" value="KAL3761422.1"/>
    <property type="molecule type" value="Genomic_DNA"/>
</dbReference>
<feature type="domain" description="Peptidase M11 gametolysin" evidence="2">
    <location>
        <begin position="64"/>
        <end position="228"/>
    </location>
</feature>